<organism evidence="1 2">
    <name type="scientific">Roseiterribacter gracilis</name>
    <dbReference type="NCBI Taxonomy" id="2812848"/>
    <lineage>
        <taxon>Bacteria</taxon>
        <taxon>Pseudomonadati</taxon>
        <taxon>Pseudomonadota</taxon>
        <taxon>Alphaproteobacteria</taxon>
        <taxon>Rhodospirillales</taxon>
        <taxon>Roseiterribacteraceae</taxon>
        <taxon>Roseiterribacter</taxon>
    </lineage>
</organism>
<dbReference type="AlphaFoldDB" id="A0A8S8X6C5"/>
<proteinExistence type="predicted"/>
<gene>
    <name evidence="1" type="ORF">TMPK1_04100</name>
</gene>
<accession>A0A8S8X6C5</accession>
<evidence type="ECO:0000313" key="1">
    <source>
        <dbReference type="EMBL" id="GIL38173.1"/>
    </source>
</evidence>
<evidence type="ECO:0000313" key="2">
    <source>
        <dbReference type="Proteomes" id="UP000681075"/>
    </source>
</evidence>
<dbReference type="Proteomes" id="UP000681075">
    <property type="component" value="Unassembled WGS sequence"/>
</dbReference>
<keyword evidence="2" id="KW-1185">Reference proteome</keyword>
<reference evidence="1" key="1">
    <citation type="submission" date="2021-02" db="EMBL/GenBank/DDBJ databases">
        <title>Genome sequence of Rhodospirillales sp. strain TMPK1 isolated from soil.</title>
        <authorList>
            <person name="Nakai R."/>
            <person name="Kusada H."/>
            <person name="Tamaki H."/>
        </authorList>
    </citation>
    <scope>NUCLEOTIDE SEQUENCE</scope>
    <source>
        <strain evidence="1">TMPK1</strain>
    </source>
</reference>
<dbReference type="EMBL" id="BOPV01000001">
    <property type="protein sequence ID" value="GIL38173.1"/>
    <property type="molecule type" value="Genomic_DNA"/>
</dbReference>
<dbReference type="Pfam" id="PF07369">
    <property type="entry name" value="DUF1488"/>
    <property type="match status" value="1"/>
</dbReference>
<dbReference type="RefSeq" id="WP_420241138.1">
    <property type="nucleotide sequence ID" value="NZ_BOPV01000001.1"/>
</dbReference>
<name>A0A8S8X6C5_9PROT</name>
<comment type="caution">
    <text evidence="1">The sequence shown here is derived from an EMBL/GenBank/DDBJ whole genome shotgun (WGS) entry which is preliminary data.</text>
</comment>
<dbReference type="InterPro" id="IPR009962">
    <property type="entry name" value="DUF1488"/>
</dbReference>
<protein>
    <submittedName>
        <fullName evidence="1">Uncharacterized protein</fullName>
    </submittedName>
</protein>
<sequence length="121" mass="13408">MPLTFPSNFRYFDDKRDAITIPARDPDSGRRVLVRVAMDLLTGTCGAADLQLLTLFTAYDRHRAQLQARASRAYDQGKIERDGSVALTVERETDRAALMPAATIVPGTRRGLGRLFAALRT</sequence>